<dbReference type="AlphaFoldDB" id="A0A512D9N7"/>
<dbReference type="InterPro" id="IPR000160">
    <property type="entry name" value="GGDEF_dom"/>
</dbReference>
<dbReference type="Pfam" id="PF01590">
    <property type="entry name" value="GAF"/>
    <property type="match status" value="1"/>
</dbReference>
<dbReference type="InterPro" id="IPR029787">
    <property type="entry name" value="Nucleotide_cyclase"/>
</dbReference>
<dbReference type="GO" id="GO:0052621">
    <property type="term" value="F:diguanylate cyclase activity"/>
    <property type="evidence" value="ECO:0007669"/>
    <property type="project" value="TreeGrafter"/>
</dbReference>
<dbReference type="SUPFAM" id="SSF55073">
    <property type="entry name" value="Nucleotide cyclase"/>
    <property type="match status" value="1"/>
</dbReference>
<protein>
    <recommendedName>
        <fullName evidence="1">GGDEF domain-containing protein</fullName>
    </recommendedName>
</protein>
<evidence type="ECO:0000313" key="3">
    <source>
        <dbReference type="Proteomes" id="UP000321181"/>
    </source>
</evidence>
<dbReference type="Gene3D" id="3.30.450.40">
    <property type="match status" value="1"/>
</dbReference>
<sequence length="389" mass="41363">MRLAAVASYRLSGHAQDADLDAVVDHMARVIKAPIAVVNLVSTDRQCYPAERGVGAPDTHVVDELSFCAYVVAQGAPLEVTDARDDTVFRDNPLVVAGAVRSYLGVPLVDEDGVVLGALSVFDDVPRIFTQDDVEALQSQVRLVRTLLSLRRRVAVHEWDGRLLELQTSVLEAVATGRPLPETLAELHAGLTELRETSDGARSAQLSRTRSRLTQIAVASADRRFADERRARQDPLTGLANRAHLVDAGPDLTRSGAAVLFLDLDHFKEVNDRGGHALGDRVLAVLAGKLASSVHAAAPGAVVARLGGDEFAVVLPEMEEEAACHLRAELDTALVDQVAVPSGQVRVSASIGLAMASPGAPLDHVLHLADTAMYRLKLGARTGARPVAA</sequence>
<dbReference type="SMART" id="SM00065">
    <property type="entry name" value="GAF"/>
    <property type="match status" value="1"/>
</dbReference>
<dbReference type="SMART" id="SM00267">
    <property type="entry name" value="GGDEF"/>
    <property type="match status" value="1"/>
</dbReference>
<dbReference type="InterPro" id="IPR050469">
    <property type="entry name" value="Diguanylate_Cyclase"/>
</dbReference>
<keyword evidence="3" id="KW-1185">Reference proteome</keyword>
<dbReference type="SUPFAM" id="SSF55781">
    <property type="entry name" value="GAF domain-like"/>
    <property type="match status" value="1"/>
</dbReference>
<dbReference type="Pfam" id="PF00990">
    <property type="entry name" value="GGDEF"/>
    <property type="match status" value="1"/>
</dbReference>
<dbReference type="Proteomes" id="UP000321181">
    <property type="component" value="Unassembled WGS sequence"/>
</dbReference>
<dbReference type="GO" id="GO:0005886">
    <property type="term" value="C:plasma membrane"/>
    <property type="evidence" value="ECO:0007669"/>
    <property type="project" value="TreeGrafter"/>
</dbReference>
<reference evidence="2 3" key="1">
    <citation type="submission" date="2019-07" db="EMBL/GenBank/DDBJ databases">
        <title>Whole genome shotgun sequence of Cellulomonas aerilata NBRC 106308.</title>
        <authorList>
            <person name="Hosoyama A."/>
            <person name="Uohara A."/>
            <person name="Ohji S."/>
            <person name="Ichikawa N."/>
        </authorList>
    </citation>
    <scope>NUCLEOTIDE SEQUENCE [LARGE SCALE GENOMIC DNA]</scope>
    <source>
        <strain evidence="2 3">NBRC 106308</strain>
    </source>
</reference>
<dbReference type="PROSITE" id="PS50887">
    <property type="entry name" value="GGDEF"/>
    <property type="match status" value="1"/>
</dbReference>
<dbReference type="GO" id="GO:0043709">
    <property type="term" value="P:cell adhesion involved in single-species biofilm formation"/>
    <property type="evidence" value="ECO:0007669"/>
    <property type="project" value="TreeGrafter"/>
</dbReference>
<feature type="domain" description="GGDEF" evidence="1">
    <location>
        <begin position="255"/>
        <end position="389"/>
    </location>
</feature>
<comment type="caution">
    <text evidence="2">The sequence shown here is derived from an EMBL/GenBank/DDBJ whole genome shotgun (WGS) entry which is preliminary data.</text>
</comment>
<evidence type="ECO:0000259" key="1">
    <source>
        <dbReference type="PROSITE" id="PS50887"/>
    </source>
</evidence>
<dbReference type="InterPro" id="IPR029016">
    <property type="entry name" value="GAF-like_dom_sf"/>
</dbReference>
<evidence type="ECO:0000313" key="2">
    <source>
        <dbReference type="EMBL" id="GEO33087.1"/>
    </source>
</evidence>
<dbReference type="PANTHER" id="PTHR45138:SF6">
    <property type="entry name" value="DIGUANYLATE CYCLASE DGCN"/>
    <property type="match status" value="1"/>
</dbReference>
<name>A0A512D9N7_9CELL</name>
<organism evidence="2 3">
    <name type="scientific">Cellulomonas aerilata</name>
    <dbReference type="NCBI Taxonomy" id="515326"/>
    <lineage>
        <taxon>Bacteria</taxon>
        <taxon>Bacillati</taxon>
        <taxon>Actinomycetota</taxon>
        <taxon>Actinomycetes</taxon>
        <taxon>Micrococcales</taxon>
        <taxon>Cellulomonadaceae</taxon>
        <taxon>Cellulomonas</taxon>
    </lineage>
</organism>
<accession>A0A512D9N7</accession>
<dbReference type="GO" id="GO:1902201">
    <property type="term" value="P:negative regulation of bacterial-type flagellum-dependent cell motility"/>
    <property type="evidence" value="ECO:0007669"/>
    <property type="project" value="TreeGrafter"/>
</dbReference>
<proteinExistence type="predicted"/>
<dbReference type="InterPro" id="IPR043128">
    <property type="entry name" value="Rev_trsase/Diguanyl_cyclase"/>
</dbReference>
<dbReference type="NCBIfam" id="TIGR00254">
    <property type="entry name" value="GGDEF"/>
    <property type="match status" value="1"/>
</dbReference>
<dbReference type="InterPro" id="IPR003018">
    <property type="entry name" value="GAF"/>
</dbReference>
<dbReference type="Gene3D" id="3.30.70.270">
    <property type="match status" value="1"/>
</dbReference>
<dbReference type="CDD" id="cd01949">
    <property type="entry name" value="GGDEF"/>
    <property type="match status" value="1"/>
</dbReference>
<dbReference type="PANTHER" id="PTHR45138">
    <property type="entry name" value="REGULATORY COMPONENTS OF SENSORY TRANSDUCTION SYSTEM"/>
    <property type="match status" value="1"/>
</dbReference>
<gene>
    <name evidence="2" type="ORF">CAE01nite_08120</name>
</gene>
<dbReference type="EMBL" id="BJYY01000002">
    <property type="protein sequence ID" value="GEO33087.1"/>
    <property type="molecule type" value="Genomic_DNA"/>
</dbReference>